<dbReference type="CDD" id="cd14958">
    <property type="entry name" value="NHL_PAL_like"/>
    <property type="match status" value="1"/>
</dbReference>
<dbReference type="FunFam" id="2.120.10.30:FF:000083">
    <property type="entry name" value="Peptidyl-glycine alpha-amidating monooxygenase B"/>
    <property type="match status" value="1"/>
</dbReference>
<protein>
    <recommendedName>
        <fullName evidence="3">peptidylamidoglycolate lyase</fullName>
        <ecNumber evidence="3">4.3.2.5</ecNumber>
    </recommendedName>
</protein>
<dbReference type="GO" id="GO:0046872">
    <property type="term" value="F:metal ion binding"/>
    <property type="evidence" value="ECO:0007669"/>
    <property type="project" value="UniProtKB-KW"/>
</dbReference>
<evidence type="ECO:0000313" key="18">
    <source>
        <dbReference type="Proteomes" id="UP001176961"/>
    </source>
</evidence>
<dbReference type="Pfam" id="PF01436">
    <property type="entry name" value="NHL"/>
    <property type="match status" value="3"/>
</dbReference>
<keyword evidence="8 13" id="KW-0862">Zinc</keyword>
<evidence type="ECO:0000256" key="9">
    <source>
        <dbReference type="ARBA" id="ARBA00023157"/>
    </source>
</evidence>
<keyword evidence="18" id="KW-1185">Reference proteome</keyword>
<evidence type="ECO:0000256" key="4">
    <source>
        <dbReference type="ARBA" id="ARBA00022525"/>
    </source>
</evidence>
<comment type="catalytic activity">
    <reaction evidence="1">
        <text>a [peptide]-C-terminal (2S)-2-hydroxyglycine = a [peptide]-C-terminal amide + glyoxylate</text>
        <dbReference type="Rhea" id="RHEA:20924"/>
        <dbReference type="Rhea" id="RHEA-COMP:13485"/>
        <dbReference type="Rhea" id="RHEA-COMP:15321"/>
        <dbReference type="ChEBI" id="CHEBI:36655"/>
        <dbReference type="ChEBI" id="CHEBI:137001"/>
        <dbReference type="ChEBI" id="CHEBI:142768"/>
        <dbReference type="EC" id="4.3.2.5"/>
    </reaction>
</comment>
<dbReference type="InterPro" id="IPR001258">
    <property type="entry name" value="NHL_repeat"/>
</dbReference>
<proteinExistence type="predicted"/>
<dbReference type="EC" id="4.3.2.5" evidence="3"/>
<organism evidence="17 18">
    <name type="scientific">Cylicocyclus nassatus</name>
    <name type="common">Nematode worm</name>
    <dbReference type="NCBI Taxonomy" id="53992"/>
    <lineage>
        <taxon>Eukaryota</taxon>
        <taxon>Metazoa</taxon>
        <taxon>Ecdysozoa</taxon>
        <taxon>Nematoda</taxon>
        <taxon>Chromadorea</taxon>
        <taxon>Rhabditida</taxon>
        <taxon>Rhabditina</taxon>
        <taxon>Rhabditomorpha</taxon>
        <taxon>Strongyloidea</taxon>
        <taxon>Strongylidae</taxon>
        <taxon>Cylicocyclus</taxon>
    </lineage>
</organism>
<feature type="binding site" evidence="12">
    <location>
        <position position="204"/>
    </location>
    <ligand>
        <name>a protein</name>
        <dbReference type="ChEBI" id="CHEBI:16541"/>
    </ligand>
    <ligandPart>
        <name>C-terminal Xaa-(2S)-2-hydroxyglycine residue</name>
        <dbReference type="ChEBI" id="CHEBI:142768"/>
    </ligandPart>
</feature>
<dbReference type="GO" id="GO:0004598">
    <property type="term" value="F:peptidylamidoglycolate lyase activity"/>
    <property type="evidence" value="ECO:0007669"/>
    <property type="project" value="UniProtKB-EC"/>
</dbReference>
<evidence type="ECO:0000256" key="15">
    <source>
        <dbReference type="PROSITE-ProRule" id="PRU00504"/>
    </source>
</evidence>
<feature type="binding site" evidence="13">
    <location>
        <position position="238"/>
    </location>
    <ligand>
        <name>Zn(2+)</name>
        <dbReference type="ChEBI" id="CHEBI:29105"/>
        <note>catalytic</note>
    </ligand>
</feature>
<name>A0AA36GMT1_CYLNA</name>
<sequence>MLCGLLLSLGLLALTSAAPKLPQDDGPRMYDLPSEVASPFEDNGMVEPEEEVEKEQSEAYILPVSKQLGEIGGLAIDGRGRLVAFHRAEREWDANSFDEKEKINKKLGPIKNATIAIIDTSNGKVLEEHGKGMFYMPHGLTIDEKGNYWVTDVGSHQVHKLDSSFKPLLTLGEKLVPGDDEKHFCKPTDVAVAKNGYFFVADGYCNSRVMKFDPSGKFVESFGAAGDEFGPSEFLIPHSLALIEDMNLICVADRENERVQCFSAGLAEGHRTIPAGIPITSAEHIGRVFAIREKKHYLVGVTGRDEEDQVPPQLFVMDMTNGKANTFVEGIENPHSLAINDEGTVYIAQMHPNQIIQISLPDQV</sequence>
<feature type="binding site" evidence="12">
    <location>
        <position position="254"/>
    </location>
    <ligand>
        <name>a protein</name>
        <dbReference type="ChEBI" id="CHEBI:16541"/>
    </ligand>
    <ligandPart>
        <name>C-terminal Xaa-(2S)-2-hydroxyglycine residue</name>
        <dbReference type="ChEBI" id="CHEBI:142768"/>
    </ligandPart>
</feature>
<keyword evidence="13" id="KW-0106">Calcium</keyword>
<dbReference type="Gene3D" id="2.120.10.30">
    <property type="entry name" value="TolB, C-terminal domain"/>
    <property type="match status" value="1"/>
</dbReference>
<feature type="disulfide bond" evidence="14">
    <location>
        <begin position="185"/>
        <end position="205"/>
    </location>
</feature>
<dbReference type="PANTHER" id="PTHR10680">
    <property type="entry name" value="PEPTIDYL-GLYCINE ALPHA-AMIDATING MONOOXYGENASE"/>
    <property type="match status" value="1"/>
</dbReference>
<keyword evidence="9 14" id="KW-1015">Disulfide bond</keyword>
<evidence type="ECO:0000256" key="11">
    <source>
        <dbReference type="ARBA" id="ARBA00023239"/>
    </source>
</evidence>
<keyword evidence="11" id="KW-0456">Lyase</keyword>
<feature type="binding site" evidence="12">
    <location>
        <position position="87"/>
    </location>
    <ligand>
        <name>a protein</name>
        <dbReference type="ChEBI" id="CHEBI:16541"/>
    </ligand>
    <ligandPart>
        <name>C-terminal Xaa-(2S)-2-hydroxyglycine residue</name>
        <dbReference type="ChEBI" id="CHEBI:142768"/>
    </ligandPart>
</feature>
<feature type="binding site" evidence="13">
    <location>
        <position position="140"/>
    </location>
    <ligand>
        <name>Ca(2+)</name>
        <dbReference type="ChEBI" id="CHEBI:29108"/>
        <note>structural</note>
    </ligand>
</feature>
<evidence type="ECO:0000256" key="12">
    <source>
        <dbReference type="PIRSR" id="PIRSR600720-1"/>
    </source>
</evidence>
<evidence type="ECO:0000256" key="1">
    <source>
        <dbReference type="ARBA" id="ARBA00000686"/>
    </source>
</evidence>
<evidence type="ECO:0000313" key="17">
    <source>
        <dbReference type="EMBL" id="CAJ0594899.1"/>
    </source>
</evidence>
<feature type="disulfide bond" evidence="14">
    <location>
        <begin position="250"/>
        <end position="261"/>
    </location>
</feature>
<feature type="signal peptide" evidence="16">
    <location>
        <begin position="1"/>
        <end position="17"/>
    </location>
</feature>
<feature type="binding site" evidence="13">
    <location>
        <position position="335"/>
    </location>
    <ligand>
        <name>Zn(2+)</name>
        <dbReference type="ChEBI" id="CHEBI:29105"/>
        <note>catalytic</note>
    </ligand>
</feature>
<gene>
    <name evidence="17" type="ORF">CYNAS_LOCUS6882</name>
</gene>
<feature type="binding site" evidence="13">
    <location>
        <position position="74"/>
    </location>
    <ligand>
        <name>Ca(2+)</name>
        <dbReference type="ChEBI" id="CHEBI:29108"/>
        <note>structural</note>
    </ligand>
</feature>
<evidence type="ECO:0000256" key="16">
    <source>
        <dbReference type="SAM" id="SignalP"/>
    </source>
</evidence>
<keyword evidence="7" id="KW-0677">Repeat</keyword>
<keyword evidence="10" id="KW-0325">Glycoprotein</keyword>
<comment type="cofactor">
    <cofactor evidence="13">
        <name>Zn(2+)</name>
        <dbReference type="ChEBI" id="CHEBI:29105"/>
    </cofactor>
    <text evidence="13">Binds one Zn(2+) ion per subunit.</text>
</comment>
<dbReference type="GO" id="GO:0016020">
    <property type="term" value="C:membrane"/>
    <property type="evidence" value="ECO:0007669"/>
    <property type="project" value="InterPro"/>
</dbReference>
<evidence type="ECO:0000256" key="2">
    <source>
        <dbReference type="ARBA" id="ARBA00004613"/>
    </source>
</evidence>
<reference evidence="17" key="1">
    <citation type="submission" date="2023-07" db="EMBL/GenBank/DDBJ databases">
        <authorList>
            <consortium name="CYATHOMIX"/>
        </authorList>
    </citation>
    <scope>NUCLEOTIDE SEQUENCE</scope>
    <source>
        <strain evidence="17">N/A</strain>
    </source>
</reference>
<evidence type="ECO:0000256" key="10">
    <source>
        <dbReference type="ARBA" id="ARBA00023180"/>
    </source>
</evidence>
<evidence type="ECO:0000256" key="13">
    <source>
        <dbReference type="PIRSR" id="PIRSR600720-2"/>
    </source>
</evidence>
<dbReference type="AlphaFoldDB" id="A0AA36GMT1"/>
<dbReference type="Proteomes" id="UP001176961">
    <property type="component" value="Unassembled WGS sequence"/>
</dbReference>
<dbReference type="InterPro" id="IPR000720">
    <property type="entry name" value="PHM/PAL"/>
</dbReference>
<dbReference type="PRINTS" id="PR00790">
    <property type="entry name" value="PAMONOXGNASE"/>
</dbReference>
<evidence type="ECO:0000256" key="7">
    <source>
        <dbReference type="ARBA" id="ARBA00022737"/>
    </source>
</evidence>
<keyword evidence="6 16" id="KW-0732">Signal</keyword>
<keyword evidence="5 13" id="KW-0479">Metal-binding</keyword>
<comment type="caution">
    <text evidence="17">The sequence shown here is derived from an EMBL/GenBank/DDBJ whole genome shotgun (WGS) entry which is preliminary data.</text>
</comment>
<accession>A0AA36GMT1</accession>
<dbReference type="GO" id="GO:0005576">
    <property type="term" value="C:extracellular region"/>
    <property type="evidence" value="ECO:0007669"/>
    <property type="project" value="UniProtKB-SubCell"/>
</dbReference>
<feature type="repeat" description="NHL" evidence="15">
    <location>
        <begin position="129"/>
        <end position="164"/>
    </location>
</feature>
<comment type="subcellular location">
    <subcellularLocation>
        <location evidence="2">Secreted</location>
    </subcellularLocation>
</comment>
<feature type="binding site" evidence="13">
    <location>
        <position position="138"/>
    </location>
    <ligand>
        <name>Zn(2+)</name>
        <dbReference type="ChEBI" id="CHEBI:29105"/>
        <note>catalytic</note>
    </ligand>
</feature>
<feature type="chain" id="PRO_5041211083" description="peptidylamidoglycolate lyase" evidence="16">
    <location>
        <begin position="18"/>
        <end position="364"/>
    </location>
</feature>
<dbReference type="SUPFAM" id="SSF63829">
    <property type="entry name" value="Calcium-dependent phosphotriesterase"/>
    <property type="match status" value="1"/>
</dbReference>
<dbReference type="PANTHER" id="PTHR10680:SF36">
    <property type="entry name" value="PEPTIDYL-ALPHA-HYDROXYGLYCINE ALPHA-AMIDATING LYASE 1"/>
    <property type="match status" value="1"/>
</dbReference>
<feature type="repeat" description="NHL" evidence="15">
    <location>
        <begin position="227"/>
        <end position="265"/>
    </location>
</feature>
<evidence type="ECO:0000256" key="5">
    <source>
        <dbReference type="ARBA" id="ARBA00022723"/>
    </source>
</evidence>
<dbReference type="PROSITE" id="PS51125">
    <property type="entry name" value="NHL"/>
    <property type="match status" value="3"/>
</dbReference>
<evidence type="ECO:0000256" key="3">
    <source>
        <dbReference type="ARBA" id="ARBA00012343"/>
    </source>
</evidence>
<feature type="repeat" description="NHL" evidence="15">
    <location>
        <begin position="171"/>
        <end position="215"/>
    </location>
</feature>
<evidence type="ECO:0000256" key="8">
    <source>
        <dbReference type="ARBA" id="ARBA00022833"/>
    </source>
</evidence>
<dbReference type="GO" id="GO:0006518">
    <property type="term" value="P:peptide metabolic process"/>
    <property type="evidence" value="ECO:0007669"/>
    <property type="project" value="InterPro"/>
</dbReference>
<evidence type="ECO:0000256" key="6">
    <source>
        <dbReference type="ARBA" id="ARBA00022729"/>
    </source>
</evidence>
<dbReference type="EMBL" id="CATQJL010000112">
    <property type="protein sequence ID" value="CAJ0594899.1"/>
    <property type="molecule type" value="Genomic_DNA"/>
</dbReference>
<evidence type="ECO:0000256" key="14">
    <source>
        <dbReference type="PIRSR" id="PIRSR600720-3"/>
    </source>
</evidence>
<dbReference type="InterPro" id="IPR011042">
    <property type="entry name" value="6-blade_b-propeller_TolB-like"/>
</dbReference>
<keyword evidence="4" id="KW-0964">Secreted</keyword>